<name>A0A6B8N403_KLEOX</name>
<feature type="binding site" evidence="8 10">
    <location>
        <position position="155"/>
    </location>
    <ligand>
        <name>FMN</name>
        <dbReference type="ChEBI" id="CHEBI:58210"/>
    </ligand>
</feature>
<dbReference type="OrthoDB" id="9770452at2"/>
<evidence type="ECO:0000256" key="2">
    <source>
        <dbReference type="ARBA" id="ARBA00022475"/>
    </source>
</evidence>
<evidence type="ECO:0000256" key="5">
    <source>
        <dbReference type="ARBA" id="ARBA00023002"/>
    </source>
</evidence>
<feature type="binding site" evidence="10">
    <location>
        <position position="278"/>
    </location>
    <ligand>
        <name>glyoxylate</name>
        <dbReference type="ChEBI" id="CHEBI:36655"/>
    </ligand>
</feature>
<evidence type="ECO:0000256" key="1">
    <source>
        <dbReference type="ARBA" id="ARBA00001917"/>
    </source>
</evidence>
<accession>A0A6B8N403</accession>
<dbReference type="GO" id="GO:0010181">
    <property type="term" value="F:FMN binding"/>
    <property type="evidence" value="ECO:0007669"/>
    <property type="project" value="InterPro"/>
</dbReference>
<evidence type="ECO:0000256" key="9">
    <source>
        <dbReference type="PIRSR" id="PIRSR000138-1"/>
    </source>
</evidence>
<feature type="domain" description="FMN hydroxy acid dehydrogenase" evidence="12">
    <location>
        <begin position="1"/>
        <end position="380"/>
    </location>
</feature>
<dbReference type="GO" id="GO:0004459">
    <property type="term" value="F:L-lactate dehydrogenase (NAD+) activity"/>
    <property type="evidence" value="ECO:0007669"/>
    <property type="project" value="UniProtKB-UniRule"/>
</dbReference>
<dbReference type="InterPro" id="IPR000262">
    <property type="entry name" value="FMN-dep_DH"/>
</dbReference>
<evidence type="ECO:0000256" key="8">
    <source>
        <dbReference type="HAMAP-Rule" id="MF_01559"/>
    </source>
</evidence>
<feature type="binding site" evidence="10">
    <location>
        <begin position="77"/>
        <end position="79"/>
    </location>
    <ligand>
        <name>FMN</name>
        <dbReference type="ChEBI" id="CHEBI:58210"/>
    </ligand>
</feature>
<dbReference type="AlphaFoldDB" id="A0A6B8N403"/>
<reference evidence="13 14" key="1">
    <citation type="submission" date="2019-11" db="EMBL/GenBank/DDBJ databases">
        <title>Isolation and Application of One Kind of P-Hydroxybenzoic Acid Degrading Bacterium in Mitigating Cropping Obstacle of Cucumber.</title>
        <authorList>
            <person name="Wu F."/>
            <person name="An Y."/>
        </authorList>
    </citation>
    <scope>NUCLEOTIDE SEQUENCE [LARGE SCALE GENOMIC DNA]</scope>
    <source>
        <strain evidence="13 14">P620</strain>
    </source>
</reference>
<feature type="binding site" evidence="10">
    <location>
        <begin position="329"/>
        <end position="330"/>
    </location>
    <ligand>
        <name>FMN</name>
        <dbReference type="ChEBI" id="CHEBI:58210"/>
    </ligand>
</feature>
<feature type="binding site" evidence="10">
    <location>
        <position position="129"/>
    </location>
    <ligand>
        <name>glyoxylate</name>
        <dbReference type="ChEBI" id="CHEBI:36655"/>
    </ligand>
</feature>
<dbReference type="FunFam" id="3.20.20.70:FF:000029">
    <property type="entry name" value="L-lactate dehydrogenase"/>
    <property type="match status" value="1"/>
</dbReference>
<dbReference type="RefSeq" id="WP_154682810.1">
    <property type="nucleotide sequence ID" value="NZ_CP046115.1"/>
</dbReference>
<dbReference type="PANTHER" id="PTHR10578:SF85">
    <property type="entry name" value="L-LACTATE DEHYDROGENASE"/>
    <property type="match status" value="1"/>
</dbReference>
<feature type="binding site" evidence="8">
    <location>
        <begin position="306"/>
        <end position="330"/>
    </location>
    <ligand>
        <name>FMN</name>
        <dbReference type="ChEBI" id="CHEBI:58210"/>
    </ligand>
</feature>
<feature type="binding site" evidence="10">
    <location>
        <position position="24"/>
    </location>
    <ligand>
        <name>glyoxylate</name>
        <dbReference type="ChEBI" id="CHEBI:36655"/>
    </ligand>
</feature>
<keyword evidence="3 8" id="KW-0285">Flavoprotein</keyword>
<dbReference type="NCBIfam" id="NF033901">
    <property type="entry name" value="L_lactate_LldD"/>
    <property type="match status" value="1"/>
</dbReference>
<dbReference type="PANTHER" id="PTHR10578">
    <property type="entry name" value="S -2-HYDROXY-ACID OXIDASE-RELATED"/>
    <property type="match status" value="1"/>
</dbReference>
<dbReference type="PIRSF" id="PIRSF000138">
    <property type="entry name" value="Al-hdrx_acd_dh"/>
    <property type="match status" value="1"/>
</dbReference>
<dbReference type="InterPro" id="IPR013785">
    <property type="entry name" value="Aldolase_TIM"/>
</dbReference>
<feature type="binding site" evidence="8 10">
    <location>
        <position position="251"/>
    </location>
    <ligand>
        <name>FMN</name>
        <dbReference type="ChEBI" id="CHEBI:58210"/>
    </ligand>
</feature>
<feature type="region of interest" description="Disordered" evidence="11">
    <location>
        <begin position="394"/>
        <end position="413"/>
    </location>
</feature>
<dbReference type="Pfam" id="PF01070">
    <property type="entry name" value="FMN_dh"/>
    <property type="match status" value="1"/>
</dbReference>
<keyword evidence="6 8" id="KW-0472">Membrane</keyword>
<evidence type="ECO:0000313" key="14">
    <source>
        <dbReference type="Proteomes" id="UP000427108"/>
    </source>
</evidence>
<evidence type="ECO:0000256" key="4">
    <source>
        <dbReference type="ARBA" id="ARBA00022643"/>
    </source>
</evidence>
<dbReference type="NCBIfam" id="NF008398">
    <property type="entry name" value="PRK11197.1"/>
    <property type="match status" value="1"/>
</dbReference>
<evidence type="ECO:0000256" key="11">
    <source>
        <dbReference type="SAM" id="MobiDB-lite"/>
    </source>
</evidence>
<feature type="binding site" evidence="8">
    <location>
        <position position="24"/>
    </location>
    <ligand>
        <name>substrate</name>
    </ligand>
</feature>
<feature type="binding site" evidence="10">
    <location>
        <position position="275"/>
    </location>
    <ligand>
        <name>glyoxylate</name>
        <dbReference type="ChEBI" id="CHEBI:36655"/>
    </ligand>
</feature>
<feature type="active site" description="Proton acceptor" evidence="8 9">
    <location>
        <position position="275"/>
    </location>
</feature>
<keyword evidence="4 8" id="KW-0288">FMN</keyword>
<keyword evidence="2 8" id="KW-1003">Cell membrane</keyword>
<feature type="binding site" evidence="8">
    <location>
        <position position="278"/>
    </location>
    <ligand>
        <name>substrate</name>
    </ligand>
</feature>
<dbReference type="CDD" id="cd02809">
    <property type="entry name" value="alpha_hydroxyacid_oxid_FMN"/>
    <property type="match status" value="1"/>
</dbReference>
<keyword evidence="5 8" id="KW-0560">Oxidoreductase</keyword>
<evidence type="ECO:0000256" key="7">
    <source>
        <dbReference type="ARBA" id="ARBA00024042"/>
    </source>
</evidence>
<comment type="cofactor">
    <cofactor evidence="1 8">
        <name>FMN</name>
        <dbReference type="ChEBI" id="CHEBI:58210"/>
    </cofactor>
</comment>
<dbReference type="SUPFAM" id="SSF51395">
    <property type="entry name" value="FMN-linked oxidoreductases"/>
    <property type="match status" value="1"/>
</dbReference>
<dbReference type="InterPro" id="IPR037396">
    <property type="entry name" value="FMN_HAD"/>
</dbReference>
<protein>
    <recommendedName>
        <fullName evidence="8">L-lactate dehydrogenase</fullName>
        <ecNumber evidence="8">1.1.-.-</ecNumber>
    </recommendedName>
</protein>
<dbReference type="PROSITE" id="PS00557">
    <property type="entry name" value="FMN_HYDROXY_ACID_DH_1"/>
    <property type="match status" value="1"/>
</dbReference>
<dbReference type="PROSITE" id="PS51349">
    <property type="entry name" value="FMN_HYDROXY_ACID_DH_2"/>
    <property type="match status" value="1"/>
</dbReference>
<gene>
    <name evidence="8 13" type="primary">lldD</name>
    <name evidence="13" type="ORF">GJ746_24455</name>
</gene>
<evidence type="ECO:0000313" key="13">
    <source>
        <dbReference type="EMBL" id="QGN40637.1"/>
    </source>
</evidence>
<evidence type="ECO:0000256" key="10">
    <source>
        <dbReference type="PIRSR" id="PIRSR000138-2"/>
    </source>
</evidence>
<dbReference type="EC" id="1.1.-.-" evidence="8"/>
<feature type="binding site" evidence="8">
    <location>
        <position position="129"/>
    </location>
    <ligand>
        <name>substrate</name>
    </ligand>
</feature>
<comment type="similarity">
    <text evidence="7 8">Belongs to the FMN-dependent alpha-hydroxy acid dehydrogenase family.</text>
</comment>
<dbReference type="HAMAP" id="MF_01559">
    <property type="entry name" value="L_lact_dehydr"/>
    <property type="match status" value="1"/>
</dbReference>
<comment type="subcellular location">
    <subcellularLocation>
        <location evidence="8">Cell membrane</location>
        <topology evidence="8">Peripheral membrane protein</topology>
    </subcellularLocation>
</comment>
<feature type="binding site" evidence="8 10">
    <location>
        <position position="106"/>
    </location>
    <ligand>
        <name>FMN</name>
        <dbReference type="ChEBI" id="CHEBI:58210"/>
    </ligand>
</feature>
<feature type="binding site" evidence="8">
    <location>
        <position position="164"/>
    </location>
    <ligand>
        <name>substrate</name>
    </ligand>
</feature>
<dbReference type="GO" id="GO:0006089">
    <property type="term" value="P:lactate metabolic process"/>
    <property type="evidence" value="ECO:0007669"/>
    <property type="project" value="UniProtKB-UniRule"/>
</dbReference>
<comment type="catalytic activity">
    <reaction evidence="8">
        <text>(S)-lactate + A = pyruvate + AH2</text>
        <dbReference type="Rhea" id="RHEA:45816"/>
        <dbReference type="ChEBI" id="CHEBI:13193"/>
        <dbReference type="ChEBI" id="CHEBI:15361"/>
        <dbReference type="ChEBI" id="CHEBI:16651"/>
        <dbReference type="ChEBI" id="CHEBI:17499"/>
    </reaction>
</comment>
<evidence type="ECO:0000259" key="12">
    <source>
        <dbReference type="PROSITE" id="PS51349"/>
    </source>
</evidence>
<feature type="binding site" evidence="10">
    <location>
        <begin position="306"/>
        <end position="310"/>
    </location>
    <ligand>
        <name>FMN</name>
        <dbReference type="ChEBI" id="CHEBI:58210"/>
    </ligand>
</feature>
<dbReference type="InterPro" id="IPR008259">
    <property type="entry name" value="FMN_hydac_DH_AS"/>
</dbReference>
<feature type="binding site" evidence="10">
    <location>
        <position position="164"/>
    </location>
    <ligand>
        <name>glyoxylate</name>
        <dbReference type="ChEBI" id="CHEBI:36655"/>
    </ligand>
</feature>
<comment type="function">
    <text evidence="8">Catalyzes the conversion of L-lactate to pyruvate. Is coupled to the respiratory chain.</text>
</comment>
<feature type="binding site" evidence="10">
    <location>
        <position position="273"/>
    </location>
    <ligand>
        <name>FMN</name>
        <dbReference type="ChEBI" id="CHEBI:58210"/>
    </ligand>
</feature>
<proteinExistence type="inferred from homology"/>
<dbReference type="Gene3D" id="3.20.20.70">
    <property type="entry name" value="Aldolase class I"/>
    <property type="match status" value="1"/>
</dbReference>
<dbReference type="GO" id="GO:0009060">
    <property type="term" value="P:aerobic respiration"/>
    <property type="evidence" value="ECO:0007669"/>
    <property type="project" value="TreeGrafter"/>
</dbReference>
<dbReference type="InterPro" id="IPR020920">
    <property type="entry name" value="LldD"/>
</dbReference>
<dbReference type="GO" id="GO:0005886">
    <property type="term" value="C:plasma membrane"/>
    <property type="evidence" value="ECO:0007669"/>
    <property type="project" value="UniProtKB-SubCell"/>
</dbReference>
<dbReference type="InterPro" id="IPR012133">
    <property type="entry name" value="Alpha-hydoxy_acid_DH_FMN"/>
</dbReference>
<evidence type="ECO:0000256" key="3">
    <source>
        <dbReference type="ARBA" id="ARBA00022630"/>
    </source>
</evidence>
<dbReference type="EMBL" id="CP046115">
    <property type="protein sequence ID" value="QGN40637.1"/>
    <property type="molecule type" value="Genomic_DNA"/>
</dbReference>
<organism evidence="13 14">
    <name type="scientific">Klebsiella oxytoca</name>
    <dbReference type="NCBI Taxonomy" id="571"/>
    <lineage>
        <taxon>Bacteria</taxon>
        <taxon>Pseudomonadati</taxon>
        <taxon>Pseudomonadota</taxon>
        <taxon>Gammaproteobacteria</taxon>
        <taxon>Enterobacterales</taxon>
        <taxon>Enterobacteriaceae</taxon>
        <taxon>Klebsiella/Raoultella group</taxon>
        <taxon>Klebsiella</taxon>
    </lineage>
</organism>
<sequence length="413" mass="44889">MIISAASDYRAAAQRILPPFLFHYIDGGAYAEHTLRRNVEDLSDVALRQRILRNMSDLSLETTLFNEKLAMPTALAPVGLCGMYARRGEVQAAGAADEKGIPFTLSTVSVCPIEEVAPTIKRPMWFQLYVLRDRGFMRNALERAKAAGCSTLVFTVDMPTPGARYRDAHSGMSGPNAAMRRYWQAMTHPQWSWDVGLNGRPHDLGNISAYLGKPTGLEDYIGWLANNFDPSISWKDLEWIREFWDGPMVIKGILDPDDARDAVRFGADGIVVSNHGGRQLDGVLSSARALPAIADAVKGDITILADSGIRNGLDVVRMIALGADSVLLGRAYLYALATHGKQGVANLLNLIEKEMKVAMTLTGAKTIGEISRDSLVQNADALRTFDTIKAGNAAVTPHTGPLPQGEETVRQAG</sequence>
<evidence type="ECO:0000256" key="6">
    <source>
        <dbReference type="ARBA" id="ARBA00023136"/>
    </source>
</evidence>
<feature type="binding site" evidence="8 10">
    <location>
        <position position="127"/>
    </location>
    <ligand>
        <name>FMN</name>
        <dbReference type="ChEBI" id="CHEBI:58210"/>
    </ligand>
</feature>
<dbReference type="Proteomes" id="UP000427108">
    <property type="component" value="Chromosome"/>
</dbReference>